<dbReference type="AlphaFoldDB" id="A0A7W3W6M5"/>
<dbReference type="EMBL" id="JACGZW010000023">
    <property type="protein sequence ID" value="MBB1159833.1"/>
    <property type="molecule type" value="Genomic_DNA"/>
</dbReference>
<reference evidence="1 2" key="1">
    <citation type="submission" date="2020-08" db="EMBL/GenBank/DDBJ databases">
        <title>Amycolatopsis sp. nov. DR6-1 isolated from Dendrobium heterocarpum.</title>
        <authorList>
            <person name="Tedsree N."/>
            <person name="Kuncharoen N."/>
            <person name="Likhitwitayawuid K."/>
            <person name="Tanasupawat S."/>
        </authorList>
    </citation>
    <scope>NUCLEOTIDE SEQUENCE [LARGE SCALE GENOMIC DNA]</scope>
    <source>
        <strain evidence="1 2">DR6-1</strain>
    </source>
</reference>
<keyword evidence="2" id="KW-1185">Reference proteome</keyword>
<evidence type="ECO:0000313" key="1">
    <source>
        <dbReference type="EMBL" id="MBB1159833.1"/>
    </source>
</evidence>
<name>A0A7W3W6M5_9PSEU</name>
<gene>
    <name evidence="1" type="ORF">H4281_42380</name>
</gene>
<sequence>MKLAAGSWNCTSRTNKSLSHSCIAKKYPNLQQFWRWLGDVEEVVELSPFCKIEVPHFPGKPPTALRENELKVLLAAAKRKEFTELRGRADILVPIDCGVRTGKLPLLSVANPVERD</sequence>
<dbReference type="Proteomes" id="UP000526734">
    <property type="component" value="Unassembled WGS sequence"/>
</dbReference>
<proteinExistence type="predicted"/>
<comment type="caution">
    <text evidence="1">The sequence shown here is derived from an EMBL/GenBank/DDBJ whole genome shotgun (WGS) entry which is preliminary data.</text>
</comment>
<accession>A0A7W3W6M5</accession>
<evidence type="ECO:0000313" key="2">
    <source>
        <dbReference type="Proteomes" id="UP000526734"/>
    </source>
</evidence>
<organism evidence="1 2">
    <name type="scientific">Amycolatopsis dendrobii</name>
    <dbReference type="NCBI Taxonomy" id="2760662"/>
    <lineage>
        <taxon>Bacteria</taxon>
        <taxon>Bacillati</taxon>
        <taxon>Actinomycetota</taxon>
        <taxon>Actinomycetes</taxon>
        <taxon>Pseudonocardiales</taxon>
        <taxon>Pseudonocardiaceae</taxon>
        <taxon>Amycolatopsis</taxon>
    </lineage>
</organism>
<dbReference type="RefSeq" id="WP_182896485.1">
    <property type="nucleotide sequence ID" value="NZ_JACGZW010000023.1"/>
</dbReference>
<protein>
    <submittedName>
        <fullName evidence="1">Uncharacterized protein</fullName>
    </submittedName>
</protein>